<evidence type="ECO:0000313" key="3">
    <source>
        <dbReference type="Proteomes" id="UP001060919"/>
    </source>
</evidence>
<dbReference type="RefSeq" id="WP_264792005.1">
    <property type="nucleotide sequence ID" value="NZ_AP026867.1"/>
</dbReference>
<feature type="transmembrane region" description="Helical" evidence="1">
    <location>
        <begin position="148"/>
        <end position="167"/>
    </location>
</feature>
<dbReference type="Proteomes" id="UP001060919">
    <property type="component" value="Chromosome"/>
</dbReference>
<accession>A0A916DRM8</accession>
<dbReference type="AlphaFoldDB" id="A0A916DRM8"/>
<dbReference type="EMBL" id="AP026867">
    <property type="protein sequence ID" value="BDS10735.1"/>
    <property type="molecule type" value="Genomic_DNA"/>
</dbReference>
<feature type="transmembrane region" description="Helical" evidence="1">
    <location>
        <begin position="6"/>
        <end position="25"/>
    </location>
</feature>
<dbReference type="InterPro" id="IPR013879">
    <property type="entry name" value="DUF1761"/>
</dbReference>
<reference evidence="2" key="1">
    <citation type="submission" date="2022-09" db="EMBL/GenBank/DDBJ databases">
        <title>Aureispira anguillicida sp. nov., isolated from Leptocephalus of Japanese eel Anguilla japonica.</title>
        <authorList>
            <person name="Yuasa K."/>
            <person name="Mekata T."/>
            <person name="Ikunari K."/>
        </authorList>
    </citation>
    <scope>NUCLEOTIDE SEQUENCE</scope>
    <source>
        <strain evidence="2">EL160426</strain>
    </source>
</reference>
<keyword evidence="1" id="KW-0812">Transmembrane</keyword>
<evidence type="ECO:0000313" key="2">
    <source>
        <dbReference type="EMBL" id="BDS10735.1"/>
    </source>
</evidence>
<protein>
    <submittedName>
        <fullName evidence="2">DUF1761 domain-containing protein</fullName>
    </submittedName>
</protein>
<dbReference type="KEGG" id="aup:AsAng_0014440"/>
<organism evidence="2 3">
    <name type="scientific">Aureispira anguillae</name>
    <dbReference type="NCBI Taxonomy" id="2864201"/>
    <lineage>
        <taxon>Bacteria</taxon>
        <taxon>Pseudomonadati</taxon>
        <taxon>Bacteroidota</taxon>
        <taxon>Saprospiria</taxon>
        <taxon>Saprospirales</taxon>
        <taxon>Saprospiraceae</taxon>
        <taxon>Aureispira</taxon>
    </lineage>
</organism>
<evidence type="ECO:0000256" key="1">
    <source>
        <dbReference type="SAM" id="Phobius"/>
    </source>
</evidence>
<name>A0A916DRM8_9BACT</name>
<dbReference type="Pfam" id="PF08570">
    <property type="entry name" value="DUF1761"/>
    <property type="match status" value="1"/>
</dbReference>
<sequence length="169" mass="18289">MGPNLMIIPLVALIPLVVGFVWYNPKVMGNAWMKETGMTEEKAQQGNMAVTFGAAYVFAIFAAFSLLGLVDHQMGIFQLFAAQEGFGEAGSEAMKSYEATMAMVGARHLSFGHGAFHGVLAGITLALPLIGTNALFEQKSWKYIWINVGYWIVSFALMGGALGQWGFNV</sequence>
<proteinExistence type="predicted"/>
<gene>
    <name evidence="2" type="ORF">AsAng_0014440</name>
</gene>
<keyword evidence="3" id="KW-1185">Reference proteome</keyword>
<keyword evidence="1" id="KW-1133">Transmembrane helix</keyword>
<feature type="transmembrane region" description="Helical" evidence="1">
    <location>
        <begin position="46"/>
        <end position="70"/>
    </location>
</feature>
<feature type="transmembrane region" description="Helical" evidence="1">
    <location>
        <begin position="115"/>
        <end position="136"/>
    </location>
</feature>
<keyword evidence="1" id="KW-0472">Membrane</keyword>